<sequence length="706" mass="80594">MATSSSELLSIFDFDSDLSDPPSDLDDMETSIRDGLEQMDLDGLSLKRKSTATSNSEDSSMIDLSNDHTSQPNRAKRQRLSYPSTVRIEDFPREILQRIAVELDNARDFSTFALLCQKLADAVMPWNSIVWKWRFLSEYDYPRLDVEIEGIAETKGIADTEGIEETKGTKELEAYCFAYKMRTLTLKRFVAFHDPDDKRIPVQLEGLRLMVVETYFQPVKHLPPPTVSLNLARFSDMKSEWIATFLSCPFYPTKPPSVYGDIHHLFQALQLVFSHLLLSPASAMAYKVPTSRQKYSLVQVYNWNQPVETLYRRFAGQFVLDTWELLHIRNFWHRHLIDYPPGEVKVDATRQSDHIFEYTYAKMAKKLWAVGITAKPWDKFLEDGLPKEISLVWYGHYSCLHKWPVNERELGEMQSDAEDWDSVDPMRLDLSTSIDNATNAATDDAAEAATGGFWPSCFSNIPVFQATIPQSGPRAFIKGLAQFVDDKTDSLAALVATRRPNVHLPETILYDSKLPKYHSYLSLRVRGIIHPIAAQPEPEPDPENPGEDESIPGWNRIVMVLYKPTTVYLIRVLEYAEQNYGGAFGPALNNVITAHLTDEEIDATYQMHLEKKLLANPAWCGGIERVKIEQMEENYQPHKYMRWDDIAYAYAYEGVMLPGGKIVMGRWWRCGGLGGGQGWEVRADGEAAQPNDYRHLERGPFLFWAA</sequence>
<name>A0AAN6DY50_9EURO</name>
<keyword evidence="3" id="KW-1185">Reference proteome</keyword>
<feature type="compositionally biased region" description="Polar residues" evidence="1">
    <location>
        <begin position="51"/>
        <end position="73"/>
    </location>
</feature>
<evidence type="ECO:0000313" key="3">
    <source>
        <dbReference type="Proteomes" id="UP001203852"/>
    </source>
</evidence>
<feature type="region of interest" description="Disordered" evidence="1">
    <location>
        <begin position="13"/>
        <end position="32"/>
    </location>
</feature>
<protein>
    <submittedName>
        <fullName evidence="2">Uncharacterized protein</fullName>
    </submittedName>
</protein>
<comment type="caution">
    <text evidence="2">The sequence shown here is derived from an EMBL/GenBank/DDBJ whole genome shotgun (WGS) entry which is preliminary data.</text>
</comment>
<reference evidence="2" key="1">
    <citation type="journal article" date="2022" name="bioRxiv">
        <title>Deciphering the potential niche of two novel black yeast fungi from a biological soil crust based on their genomes, phenotypes, and melanin regulation.</title>
        <authorList>
            <consortium name="DOE Joint Genome Institute"/>
            <person name="Carr E.C."/>
            <person name="Barton Q."/>
            <person name="Grambo S."/>
            <person name="Sullivan M."/>
            <person name="Renfro C.M."/>
            <person name="Kuo A."/>
            <person name="Pangilinan J."/>
            <person name="Lipzen A."/>
            <person name="Keymanesh K."/>
            <person name="Savage E."/>
            <person name="Barry K."/>
            <person name="Grigoriev I.V."/>
            <person name="Riekhof W.R."/>
            <person name="Harris S.S."/>
        </authorList>
    </citation>
    <scope>NUCLEOTIDE SEQUENCE</scope>
    <source>
        <strain evidence="2">JF 03-4F</strain>
    </source>
</reference>
<evidence type="ECO:0000313" key="2">
    <source>
        <dbReference type="EMBL" id="KAI1613578.1"/>
    </source>
</evidence>
<accession>A0AAN6DY50</accession>
<proteinExistence type="predicted"/>
<dbReference type="EMBL" id="MU404353">
    <property type="protein sequence ID" value="KAI1613578.1"/>
    <property type="molecule type" value="Genomic_DNA"/>
</dbReference>
<evidence type="ECO:0000256" key="1">
    <source>
        <dbReference type="SAM" id="MobiDB-lite"/>
    </source>
</evidence>
<feature type="region of interest" description="Disordered" evidence="1">
    <location>
        <begin position="37"/>
        <end position="79"/>
    </location>
</feature>
<dbReference type="Proteomes" id="UP001203852">
    <property type="component" value="Unassembled WGS sequence"/>
</dbReference>
<organism evidence="2 3">
    <name type="scientific">Exophiala viscosa</name>
    <dbReference type="NCBI Taxonomy" id="2486360"/>
    <lineage>
        <taxon>Eukaryota</taxon>
        <taxon>Fungi</taxon>
        <taxon>Dikarya</taxon>
        <taxon>Ascomycota</taxon>
        <taxon>Pezizomycotina</taxon>
        <taxon>Eurotiomycetes</taxon>
        <taxon>Chaetothyriomycetidae</taxon>
        <taxon>Chaetothyriales</taxon>
        <taxon>Herpotrichiellaceae</taxon>
        <taxon>Exophiala</taxon>
    </lineage>
</organism>
<feature type="compositionally biased region" description="Acidic residues" evidence="1">
    <location>
        <begin position="14"/>
        <end position="29"/>
    </location>
</feature>
<dbReference type="AlphaFoldDB" id="A0AAN6DY50"/>
<gene>
    <name evidence="2" type="ORF">EDD36DRAFT_486343</name>
</gene>